<evidence type="ECO:0000313" key="1">
    <source>
        <dbReference type="Proteomes" id="UP000887565"/>
    </source>
</evidence>
<name>A0A915HIK9_ROMCU</name>
<organism evidence="1 2">
    <name type="scientific">Romanomermis culicivorax</name>
    <name type="common">Nematode worm</name>
    <dbReference type="NCBI Taxonomy" id="13658"/>
    <lineage>
        <taxon>Eukaryota</taxon>
        <taxon>Metazoa</taxon>
        <taxon>Ecdysozoa</taxon>
        <taxon>Nematoda</taxon>
        <taxon>Enoplea</taxon>
        <taxon>Dorylaimia</taxon>
        <taxon>Mermithida</taxon>
        <taxon>Mermithoidea</taxon>
        <taxon>Mermithidae</taxon>
        <taxon>Romanomermis</taxon>
    </lineage>
</organism>
<proteinExistence type="predicted"/>
<accession>A0A915HIK9</accession>
<sequence length="59" mass="6311">MGTDLSAIILKNVSSSFRKLIKEKDERHQPAGDPGNVTSVEGFLGGARAFPLLANVEEV</sequence>
<protein>
    <submittedName>
        <fullName evidence="2">Uncharacterized protein</fullName>
    </submittedName>
</protein>
<evidence type="ECO:0000313" key="2">
    <source>
        <dbReference type="WBParaSite" id="nRc.2.0.1.t01269-RA"/>
    </source>
</evidence>
<dbReference type="Proteomes" id="UP000887565">
    <property type="component" value="Unplaced"/>
</dbReference>
<keyword evidence="1" id="KW-1185">Reference proteome</keyword>
<reference evidence="2" key="1">
    <citation type="submission" date="2022-11" db="UniProtKB">
        <authorList>
            <consortium name="WormBaseParasite"/>
        </authorList>
    </citation>
    <scope>IDENTIFICATION</scope>
</reference>
<dbReference type="WBParaSite" id="nRc.2.0.1.t01269-RA">
    <property type="protein sequence ID" value="nRc.2.0.1.t01269-RA"/>
    <property type="gene ID" value="nRc.2.0.1.g01269"/>
</dbReference>
<dbReference type="AlphaFoldDB" id="A0A915HIK9"/>